<accession>A0ABV2MID4</accession>
<gene>
    <name evidence="1" type="ORF">ABID08_003604</name>
</gene>
<proteinExistence type="predicted"/>
<evidence type="ECO:0000313" key="1">
    <source>
        <dbReference type="EMBL" id="MET3756231.1"/>
    </source>
</evidence>
<comment type="caution">
    <text evidence="1">The sequence shown here is derived from an EMBL/GenBank/DDBJ whole genome shotgun (WGS) entry which is preliminary data.</text>
</comment>
<sequence>MLVLQEVEQTIGAGEIIVVDAAPSFAESLDVFDTTLRVNVETTST</sequence>
<organism evidence="1 2">
    <name type="scientific">Rhizobium binae</name>
    <dbReference type="NCBI Taxonomy" id="1138190"/>
    <lineage>
        <taxon>Bacteria</taxon>
        <taxon>Pseudomonadati</taxon>
        <taxon>Pseudomonadota</taxon>
        <taxon>Alphaproteobacteria</taxon>
        <taxon>Hyphomicrobiales</taxon>
        <taxon>Rhizobiaceae</taxon>
        <taxon>Rhizobium/Agrobacterium group</taxon>
        <taxon>Rhizobium</taxon>
    </lineage>
</organism>
<name>A0ABV2MID4_9HYPH</name>
<dbReference type="RefSeq" id="WP_168297705.1">
    <property type="nucleotide sequence ID" value="NZ_CP071604.1"/>
</dbReference>
<evidence type="ECO:0000313" key="2">
    <source>
        <dbReference type="Proteomes" id="UP001549077"/>
    </source>
</evidence>
<protein>
    <submittedName>
        <fullName evidence="1">Uncharacterized protein</fullName>
    </submittedName>
</protein>
<dbReference type="EMBL" id="JBEPMY010000010">
    <property type="protein sequence ID" value="MET3756231.1"/>
    <property type="molecule type" value="Genomic_DNA"/>
</dbReference>
<reference evidence="1 2" key="1">
    <citation type="submission" date="2024-06" db="EMBL/GenBank/DDBJ databases">
        <title>Genomic Encyclopedia of Type Strains, Phase IV (KMG-IV): sequencing the most valuable type-strain genomes for metagenomic binning, comparative biology and taxonomic classification.</title>
        <authorList>
            <person name="Goeker M."/>
        </authorList>
    </citation>
    <scope>NUCLEOTIDE SEQUENCE [LARGE SCALE GENOMIC DNA]</scope>
    <source>
        <strain evidence="1 2">DSM 29288</strain>
    </source>
</reference>
<dbReference type="Proteomes" id="UP001549077">
    <property type="component" value="Unassembled WGS sequence"/>
</dbReference>
<keyword evidence="2" id="KW-1185">Reference proteome</keyword>
<dbReference type="GeneID" id="91147243"/>